<evidence type="ECO:0000313" key="3">
    <source>
        <dbReference type="Proteomes" id="UP001161064"/>
    </source>
</evidence>
<dbReference type="Gene3D" id="3.20.20.100">
    <property type="entry name" value="NADP-dependent oxidoreductase domain"/>
    <property type="match status" value="1"/>
</dbReference>
<protein>
    <submittedName>
        <fullName evidence="2">Oxidoreductase</fullName>
    </submittedName>
</protein>
<gene>
    <name evidence="2" type="ORF">PsB1_0078</name>
</gene>
<dbReference type="EMBL" id="BPFZ01000001">
    <property type="protein sequence ID" value="GIU65924.1"/>
    <property type="molecule type" value="Genomic_DNA"/>
</dbReference>
<dbReference type="InterPro" id="IPR050523">
    <property type="entry name" value="AKR_Detox_Biosynth"/>
</dbReference>
<dbReference type="SUPFAM" id="SSF51430">
    <property type="entry name" value="NAD(P)-linked oxidoreductase"/>
    <property type="match status" value="1"/>
</dbReference>
<dbReference type="Proteomes" id="UP001161064">
    <property type="component" value="Unassembled WGS sequence"/>
</dbReference>
<dbReference type="RefSeq" id="WP_284358389.1">
    <property type="nucleotide sequence ID" value="NZ_BPFZ01000001.1"/>
</dbReference>
<comment type="caution">
    <text evidence="2">The sequence shown here is derived from an EMBL/GenBank/DDBJ whole genome shotgun (WGS) entry which is preliminary data.</text>
</comment>
<feature type="domain" description="NADP-dependent oxidoreductase" evidence="1">
    <location>
        <begin position="22"/>
        <end position="292"/>
    </location>
</feature>
<dbReference type="InterPro" id="IPR036812">
    <property type="entry name" value="NAD(P)_OxRdtase_dom_sf"/>
</dbReference>
<dbReference type="PANTHER" id="PTHR43364:SF1">
    <property type="entry name" value="OXIDOREDUCTASE YDHF"/>
    <property type="match status" value="1"/>
</dbReference>
<dbReference type="Pfam" id="PF00248">
    <property type="entry name" value="Aldo_ket_red"/>
    <property type="match status" value="1"/>
</dbReference>
<reference evidence="2" key="1">
    <citation type="submission" date="2021-05" db="EMBL/GenBank/DDBJ databases">
        <authorList>
            <person name="Tanabe Y."/>
        </authorList>
    </citation>
    <scope>NUCLEOTIDE SEQUENCE</scope>
    <source>
        <strain evidence="2">BOTRYCO-1</strain>
    </source>
</reference>
<dbReference type="InterPro" id="IPR023210">
    <property type="entry name" value="NADP_OxRdtase_dom"/>
</dbReference>
<dbReference type="PANTHER" id="PTHR43364">
    <property type="entry name" value="NADH-SPECIFIC METHYLGLYOXAL REDUCTASE-RELATED"/>
    <property type="match status" value="1"/>
</dbReference>
<evidence type="ECO:0000313" key="2">
    <source>
        <dbReference type="EMBL" id="GIU65924.1"/>
    </source>
</evidence>
<name>A0ABQ4PSE2_9PROT</name>
<reference evidence="2" key="2">
    <citation type="journal article" date="2023" name="ISME Commun">
        <title>Characterization of a bloom-associated alphaproteobacterial lineage, 'Candidatus Phycosocius': insights into freshwater algal-bacterial interactions.</title>
        <authorList>
            <person name="Tanabe Y."/>
            <person name="Yamaguchi H."/>
            <person name="Yoshida M."/>
            <person name="Kai A."/>
            <person name="Okazaki Y."/>
        </authorList>
    </citation>
    <scope>NUCLEOTIDE SEQUENCE</scope>
    <source>
        <strain evidence="2">BOTRYCO-1</strain>
    </source>
</reference>
<organism evidence="2 3">
    <name type="scientific">Candidatus Phycosocius spiralis</name>
    <dbReference type="NCBI Taxonomy" id="2815099"/>
    <lineage>
        <taxon>Bacteria</taxon>
        <taxon>Pseudomonadati</taxon>
        <taxon>Pseudomonadota</taxon>
        <taxon>Alphaproteobacteria</taxon>
        <taxon>Caulobacterales</taxon>
        <taxon>Caulobacterales incertae sedis</taxon>
        <taxon>Candidatus Phycosocius</taxon>
    </lineage>
</organism>
<keyword evidence="3" id="KW-1185">Reference proteome</keyword>
<evidence type="ECO:0000259" key="1">
    <source>
        <dbReference type="Pfam" id="PF00248"/>
    </source>
</evidence>
<proteinExistence type="predicted"/>
<sequence>MTMSHVFDLVPLGKTGISVSSLGWGMWRFAGTPPLAARKIVETVFEAGINLFDTADVYGYRGLHGFGDAEALLGAVIKEAPSLRQSMILASKSGITPPTPYNSSFAYLVQACEASLRRLNTDYLDLWQIHRPDLLTHPAEIAKAVDNLMQAGKIRAFGISNFTPSQTRALVSYLSIDIASFQPEFSPLALDALSDGTLDLAIELGASVLAWSPLAGGKLAKNGEDARSKAVIAALDHVAQTHRVSRNSVAYAWVKAHPSRPIALIGTQNPDRILETRQVSTFNLSPIEWYQILVASRGAPMP</sequence>
<accession>A0ABQ4PSE2</accession>